<name>A0ABT4DIL9_FUSSI</name>
<organism evidence="2 3">
    <name type="scientific">Fusobacterium simiae</name>
    <dbReference type="NCBI Taxonomy" id="855"/>
    <lineage>
        <taxon>Bacteria</taxon>
        <taxon>Fusobacteriati</taxon>
        <taxon>Fusobacteriota</taxon>
        <taxon>Fusobacteriia</taxon>
        <taxon>Fusobacteriales</taxon>
        <taxon>Fusobacteriaceae</taxon>
        <taxon>Fusobacterium</taxon>
    </lineage>
</organism>
<dbReference type="EMBL" id="JAOXXL010000020">
    <property type="protein sequence ID" value="MCY7008452.1"/>
    <property type="molecule type" value="Genomic_DNA"/>
</dbReference>
<dbReference type="Pfam" id="PF05107">
    <property type="entry name" value="Cas_Cas7"/>
    <property type="match status" value="1"/>
</dbReference>
<protein>
    <submittedName>
        <fullName evidence="2">Type I CRISPR-associated protein Cas7</fullName>
    </submittedName>
</protein>
<comment type="caution">
    <text evidence="2">The sequence shown here is derived from an EMBL/GenBank/DDBJ whole genome shotgun (WGS) entry which is preliminary data.</text>
</comment>
<evidence type="ECO:0000256" key="1">
    <source>
        <dbReference type="SAM" id="MobiDB-lite"/>
    </source>
</evidence>
<keyword evidence="3" id="KW-1185">Reference proteome</keyword>
<dbReference type="Proteomes" id="UP001062738">
    <property type="component" value="Unassembled WGS sequence"/>
</dbReference>
<dbReference type="InterPro" id="IPR006482">
    <property type="entry name" value="Cas7_Csh2/Csh2"/>
</dbReference>
<evidence type="ECO:0000313" key="2">
    <source>
        <dbReference type="EMBL" id="MCY7008452.1"/>
    </source>
</evidence>
<feature type="region of interest" description="Disordered" evidence="1">
    <location>
        <begin position="155"/>
        <end position="176"/>
    </location>
</feature>
<reference evidence="2" key="1">
    <citation type="submission" date="2022-09" db="EMBL/GenBank/DDBJ databases">
        <authorList>
            <person name="Zoaiter M."/>
        </authorList>
    </citation>
    <scope>NUCLEOTIDE SEQUENCE</scope>
    <source>
        <strain evidence="2">DSM 19848</strain>
    </source>
</reference>
<dbReference type="RefSeq" id="WP_265152343.1">
    <property type="nucleotide sequence ID" value="NZ_JAOXXL010000020.1"/>
</dbReference>
<feature type="compositionally biased region" description="Basic and acidic residues" evidence="1">
    <location>
        <begin position="158"/>
        <end position="175"/>
    </location>
</feature>
<evidence type="ECO:0000313" key="3">
    <source>
        <dbReference type="Proteomes" id="UP001062738"/>
    </source>
</evidence>
<gene>
    <name evidence="2" type="ORF">OCK72_07260</name>
</gene>
<proteinExistence type="predicted"/>
<sequence length="321" mass="36787">MEMMKKRVYGILGISSIMSNWNADFSGYPKSISNGRVFGSDKAFKYPMKKMWENQGKKVLYIKSLKVDKGVLIPKTLKERYEQLFPEKKLDKNTETIEVIKNLFKAIDVKNFGATFAYKEDKDISITISITGAVQIGQGFNFYDESSTEVQDILSPFRDPKGKQNKETKENEEAKNSTLGTKIVSDEAHYFYPFNINPLAYKEFVELEITDGYTEEDYLKFKETALSSATSFATNSKVGCDNEFGLFIETEEDFYLPTLTQYIKFEKGEEKNKIILNLSTVLKGVENHIKNIEIYYNPVTTEIVTDISNCKLINILTKKEV</sequence>
<accession>A0ABT4DIL9</accession>